<proteinExistence type="inferred from homology"/>
<feature type="domain" description="SHSP" evidence="4">
    <location>
        <begin position="218"/>
        <end position="330"/>
    </location>
</feature>
<dbReference type="PANTHER" id="PTHR45640">
    <property type="entry name" value="HEAT SHOCK PROTEIN HSP-12.2-RELATED"/>
    <property type="match status" value="1"/>
</dbReference>
<dbReference type="CDD" id="cd06526">
    <property type="entry name" value="metazoan_ACD"/>
    <property type="match status" value="1"/>
</dbReference>
<evidence type="ECO:0000313" key="5">
    <source>
        <dbReference type="EMBL" id="CAK8692119.1"/>
    </source>
</evidence>
<evidence type="ECO:0000256" key="1">
    <source>
        <dbReference type="PROSITE-ProRule" id="PRU00285"/>
    </source>
</evidence>
<accession>A0ABP0GMR9</accession>
<name>A0ABP0GMR9_CLALP</name>
<dbReference type="Pfam" id="PF00011">
    <property type="entry name" value="HSP20"/>
    <property type="match status" value="1"/>
</dbReference>
<comment type="caution">
    <text evidence="5">The sequence shown here is derived from an EMBL/GenBank/DDBJ whole genome shotgun (WGS) entry which is preliminary data.</text>
</comment>
<comment type="similarity">
    <text evidence="1 2">Belongs to the small heat shock protein (HSP20) family.</text>
</comment>
<dbReference type="Proteomes" id="UP001642483">
    <property type="component" value="Unassembled WGS sequence"/>
</dbReference>
<organism evidence="5 6">
    <name type="scientific">Clavelina lepadiformis</name>
    <name type="common">Light-bulb sea squirt</name>
    <name type="synonym">Ascidia lepadiformis</name>
    <dbReference type="NCBI Taxonomy" id="159417"/>
    <lineage>
        <taxon>Eukaryota</taxon>
        <taxon>Metazoa</taxon>
        <taxon>Chordata</taxon>
        <taxon>Tunicata</taxon>
        <taxon>Ascidiacea</taxon>
        <taxon>Aplousobranchia</taxon>
        <taxon>Clavelinidae</taxon>
        <taxon>Clavelina</taxon>
    </lineage>
</organism>
<dbReference type="InterPro" id="IPR001436">
    <property type="entry name" value="Alpha-crystallin/sHSP_animal"/>
</dbReference>
<dbReference type="SUPFAM" id="SSF49764">
    <property type="entry name" value="HSP20-like chaperones"/>
    <property type="match status" value="1"/>
</dbReference>
<evidence type="ECO:0000256" key="3">
    <source>
        <dbReference type="SAM" id="MobiDB-lite"/>
    </source>
</evidence>
<feature type="compositionally biased region" description="Polar residues" evidence="3">
    <location>
        <begin position="47"/>
        <end position="63"/>
    </location>
</feature>
<protein>
    <recommendedName>
        <fullName evidence="4">SHSP domain-containing protein</fullName>
    </recommendedName>
</protein>
<feature type="region of interest" description="Disordered" evidence="3">
    <location>
        <begin position="1"/>
        <end position="82"/>
    </location>
</feature>
<evidence type="ECO:0000259" key="4">
    <source>
        <dbReference type="PROSITE" id="PS01031"/>
    </source>
</evidence>
<dbReference type="EMBL" id="CAWYQH010000130">
    <property type="protein sequence ID" value="CAK8692119.1"/>
    <property type="molecule type" value="Genomic_DNA"/>
</dbReference>
<keyword evidence="6" id="KW-1185">Reference proteome</keyword>
<gene>
    <name evidence="5" type="ORF">CVLEPA_LOCUS24861</name>
</gene>
<dbReference type="PANTHER" id="PTHR45640:SF26">
    <property type="entry name" value="RE23625P"/>
    <property type="match status" value="1"/>
</dbReference>
<dbReference type="InterPro" id="IPR008978">
    <property type="entry name" value="HSP20-like_chaperone"/>
</dbReference>
<dbReference type="InterPro" id="IPR002068">
    <property type="entry name" value="A-crystallin/Hsp20_dom"/>
</dbReference>
<feature type="region of interest" description="Disordered" evidence="3">
    <location>
        <begin position="326"/>
        <end position="353"/>
    </location>
</feature>
<feature type="compositionally biased region" description="Basic and acidic residues" evidence="3">
    <location>
        <begin position="30"/>
        <end position="41"/>
    </location>
</feature>
<dbReference type="Gene3D" id="2.60.40.790">
    <property type="match status" value="1"/>
</dbReference>
<reference evidence="5 6" key="1">
    <citation type="submission" date="2024-02" db="EMBL/GenBank/DDBJ databases">
        <authorList>
            <person name="Daric V."/>
            <person name="Darras S."/>
        </authorList>
    </citation>
    <scope>NUCLEOTIDE SEQUENCE [LARGE SCALE GENOMIC DNA]</scope>
</reference>
<evidence type="ECO:0000256" key="2">
    <source>
        <dbReference type="RuleBase" id="RU003616"/>
    </source>
</evidence>
<dbReference type="PROSITE" id="PS01031">
    <property type="entry name" value="SHSP"/>
    <property type="match status" value="1"/>
</dbReference>
<sequence length="353" mass="41132">MSRTNKDYEAAPVSSKTPDELFETCGGLSHRRESPRIRLFDNDPWSEWSSGRRTPNEEQSSIKTDYLKSSSSRSSRKSSGSITPEVENVCSVFSDKWLDDEDDIYPRKNRVGRRTRLTANFFRDDFDERMHKMIGDFDDRCLRSMWNKKNFFRKNGSNDDFFCRNRSLDDSFFQDSNFPSLFDRELDDIWPTHKRRALSSQDTEGRILRKAPAQFKEDAEFEIDRDVCPQRQNNPDKFEVDIDVKGFKPSDLIVKTEGTRLVIRAKSNTDTDEKGPNSVIKELKREFELPCNINPYDVVSFLMPDGYLRVEAPVRNMETFYPASISRRSSNEPMSPEKVVSPPNYYEETSKTS</sequence>
<evidence type="ECO:0000313" key="6">
    <source>
        <dbReference type="Proteomes" id="UP001642483"/>
    </source>
</evidence>
<feature type="compositionally biased region" description="Low complexity" evidence="3">
    <location>
        <begin position="68"/>
        <end position="81"/>
    </location>
</feature>